<evidence type="ECO:0000256" key="4">
    <source>
        <dbReference type="ARBA" id="ARBA00023163"/>
    </source>
</evidence>
<dbReference type="PROSITE" id="PS50045">
    <property type="entry name" value="SIGMA54_INTERACT_4"/>
    <property type="match status" value="1"/>
</dbReference>
<dbReference type="SMART" id="SM00091">
    <property type="entry name" value="PAS"/>
    <property type="match status" value="1"/>
</dbReference>
<evidence type="ECO:0000313" key="7">
    <source>
        <dbReference type="EMBL" id="AET68542.1"/>
    </source>
</evidence>
<dbReference type="PANTHER" id="PTHR32071">
    <property type="entry name" value="TRANSCRIPTIONAL REGULATORY PROTEIN"/>
    <property type="match status" value="1"/>
</dbReference>
<dbReference type="SUPFAM" id="SSF52540">
    <property type="entry name" value="P-loop containing nucleoside triphosphate hydrolases"/>
    <property type="match status" value="1"/>
</dbReference>
<evidence type="ECO:0000256" key="1">
    <source>
        <dbReference type="ARBA" id="ARBA00022741"/>
    </source>
</evidence>
<dbReference type="GO" id="GO:0000156">
    <property type="term" value="F:phosphorelay response regulator activity"/>
    <property type="evidence" value="ECO:0007669"/>
    <property type="project" value="InterPro"/>
</dbReference>
<dbReference type="Pfam" id="PF25601">
    <property type="entry name" value="AAA_lid_14"/>
    <property type="match status" value="1"/>
</dbReference>
<keyword evidence="4" id="KW-0804">Transcription</keyword>
<feature type="domain" description="PAS" evidence="6">
    <location>
        <begin position="194"/>
        <end position="240"/>
    </location>
</feature>
<dbReference type="Pfam" id="PF06506">
    <property type="entry name" value="PrpR_N"/>
    <property type="match status" value="1"/>
</dbReference>
<organism evidence="7 8">
    <name type="scientific">Desulfosporosinus orientis (strain ATCC 19365 / DSM 765 / NCIMB 8382 / VKM B-1628 / Singapore I)</name>
    <name type="common">Desulfotomaculum orientis</name>
    <dbReference type="NCBI Taxonomy" id="768706"/>
    <lineage>
        <taxon>Bacteria</taxon>
        <taxon>Bacillati</taxon>
        <taxon>Bacillota</taxon>
        <taxon>Clostridia</taxon>
        <taxon>Eubacteriales</taxon>
        <taxon>Desulfitobacteriaceae</taxon>
        <taxon>Desulfosporosinus</taxon>
    </lineage>
</organism>
<dbReference type="SUPFAM" id="SSF159800">
    <property type="entry name" value="PrpR receptor domain-like"/>
    <property type="match status" value="1"/>
</dbReference>
<dbReference type="PROSITE" id="PS50112">
    <property type="entry name" value="PAS"/>
    <property type="match status" value="1"/>
</dbReference>
<dbReference type="RefSeq" id="WP_014185350.1">
    <property type="nucleotide sequence ID" value="NC_016584.1"/>
</dbReference>
<keyword evidence="8" id="KW-1185">Reference proteome</keyword>
<dbReference type="AlphaFoldDB" id="G7WI94"/>
<dbReference type="PROSITE" id="PS00688">
    <property type="entry name" value="SIGMA54_INTERACT_3"/>
    <property type="match status" value="1"/>
</dbReference>
<keyword evidence="7" id="KW-0238">DNA-binding</keyword>
<dbReference type="InterPro" id="IPR002197">
    <property type="entry name" value="HTH_Fis"/>
</dbReference>
<dbReference type="InterPro" id="IPR000014">
    <property type="entry name" value="PAS"/>
</dbReference>
<sequence>MRPKLCLLAPNEDIAHTAENVIKEREFNCDILIGNLKTKGIELAKQALKAGCEAIISRGGTFLRIQEEITEIPAVQIKVSTIDLLKALHAASYFSYKVGVVGYSNTIYEASSVGKYLKLEIIEIPIDSSIILQDRLKEEVNQGLEVIVGDTMASNLASNLGIQGILIASGKRAIYEALSQAEDLAILRRKEAISQQRISTILNKLSEGILATDSGQRITHCNPAAEKFLGLSAGDMLNKNIEGILNGAYNNNELITIKGQQYILTIEHIQDHGVRNGEVFTLKPVKEIQDMETKLRRKQHSRGLIAKYTFNDIVGQSESLIQTIHKAKRISKSSATVLIIGKTGVGKEMFAQSIHNESPRNRGPFVAVNCAALPESILESELFGYVEGSFTDANKGGKMGLFELAHRGTIFLDEIGDMSLSVQAKVLRVIQEKEVVRLGGDRVIPVDIRVIAATNVDLWDAVNDGRFRQDLYYRINVLRVDIPSLSERGQDALLLTEFFLNKLNPSIQVKEGALKPLLDHDWPGNVRELYNFVEQITVLQEDNALDESAVRKFLAFSVKGNKVSNAKRIGNFSKRLTDEEILETLEQCRGNQAMTCEILGINRSTLWRRLKKLEVNS</sequence>
<dbReference type="eggNOG" id="COG3829">
    <property type="taxonomic scope" value="Bacteria"/>
</dbReference>
<dbReference type="Gene3D" id="3.40.50.2300">
    <property type="match status" value="1"/>
</dbReference>
<keyword evidence="3" id="KW-0805">Transcription regulation</keyword>
<proteinExistence type="predicted"/>
<evidence type="ECO:0000256" key="2">
    <source>
        <dbReference type="ARBA" id="ARBA00022840"/>
    </source>
</evidence>
<gene>
    <name evidence="7" type="ordered locus">Desor_3020</name>
</gene>
<dbReference type="GO" id="GO:0006355">
    <property type="term" value="P:regulation of DNA-templated transcription"/>
    <property type="evidence" value="ECO:0007669"/>
    <property type="project" value="InterPro"/>
</dbReference>
<keyword evidence="1" id="KW-0547">Nucleotide-binding</keyword>
<dbReference type="GO" id="GO:0005524">
    <property type="term" value="F:ATP binding"/>
    <property type="evidence" value="ECO:0007669"/>
    <property type="project" value="UniProtKB-KW"/>
</dbReference>
<dbReference type="Gene3D" id="1.10.10.60">
    <property type="entry name" value="Homeodomain-like"/>
    <property type="match status" value="1"/>
</dbReference>
<dbReference type="PRINTS" id="PR01590">
    <property type="entry name" value="HTHFIS"/>
</dbReference>
<dbReference type="Gene3D" id="1.10.8.60">
    <property type="match status" value="1"/>
</dbReference>
<dbReference type="CDD" id="cd00009">
    <property type="entry name" value="AAA"/>
    <property type="match status" value="1"/>
</dbReference>
<dbReference type="HOGENOM" id="CLU_000445_8_5_9"/>
<protein>
    <submittedName>
        <fullName evidence="7">Transcriptional regulator containing PAS, AAA-type ATPase, and DNA-binding domains</fullName>
    </submittedName>
</protein>
<accession>G7WI94</accession>
<dbReference type="SMART" id="SM00382">
    <property type="entry name" value="AAA"/>
    <property type="match status" value="1"/>
</dbReference>
<dbReference type="InterPro" id="IPR002078">
    <property type="entry name" value="Sigma_54_int"/>
</dbReference>
<dbReference type="KEGG" id="dor:Desor_3020"/>
<name>G7WI94_DESOD</name>
<dbReference type="GO" id="GO:0043565">
    <property type="term" value="F:sequence-specific DNA binding"/>
    <property type="evidence" value="ECO:0007669"/>
    <property type="project" value="InterPro"/>
</dbReference>
<dbReference type="Pfam" id="PF02954">
    <property type="entry name" value="HTH_8"/>
    <property type="match status" value="1"/>
</dbReference>
<dbReference type="Gene3D" id="3.40.50.10660">
    <property type="entry name" value="PrpR receptor domain-like"/>
    <property type="match status" value="1"/>
</dbReference>
<dbReference type="InterPro" id="IPR025944">
    <property type="entry name" value="Sigma_54_int_dom_CS"/>
</dbReference>
<dbReference type="InterPro" id="IPR009057">
    <property type="entry name" value="Homeodomain-like_sf"/>
</dbReference>
<dbReference type="Pfam" id="PF00158">
    <property type="entry name" value="Sigma54_activat"/>
    <property type="match status" value="1"/>
</dbReference>
<dbReference type="Pfam" id="PF13188">
    <property type="entry name" value="PAS_8"/>
    <property type="match status" value="1"/>
</dbReference>
<evidence type="ECO:0000259" key="5">
    <source>
        <dbReference type="PROSITE" id="PS50045"/>
    </source>
</evidence>
<evidence type="ECO:0000259" key="6">
    <source>
        <dbReference type="PROSITE" id="PS50112"/>
    </source>
</evidence>
<reference evidence="7 8" key="2">
    <citation type="journal article" date="2012" name="J. Bacteriol.">
        <title>Complete genome sequences of Desulfosporosinus orientis DSM765T, Desulfosporosinus youngiae DSM17734T, Desulfosporosinus meridiei DSM13257T, and Desulfosporosinus acidiphilus DSM22704T.</title>
        <authorList>
            <person name="Pester M."/>
            <person name="Brambilla E."/>
            <person name="Alazard D."/>
            <person name="Rattei T."/>
            <person name="Weinmaier T."/>
            <person name="Han J."/>
            <person name="Lucas S."/>
            <person name="Lapidus A."/>
            <person name="Cheng J.F."/>
            <person name="Goodwin L."/>
            <person name="Pitluck S."/>
            <person name="Peters L."/>
            <person name="Ovchinnikova G."/>
            <person name="Teshima H."/>
            <person name="Detter J.C."/>
            <person name="Han C.S."/>
            <person name="Tapia R."/>
            <person name="Land M.L."/>
            <person name="Hauser L."/>
            <person name="Kyrpides N.C."/>
            <person name="Ivanova N.N."/>
            <person name="Pagani I."/>
            <person name="Huntmann M."/>
            <person name="Wei C.L."/>
            <person name="Davenport K.W."/>
            <person name="Daligault H."/>
            <person name="Chain P.S."/>
            <person name="Chen A."/>
            <person name="Mavromatis K."/>
            <person name="Markowitz V."/>
            <person name="Szeto E."/>
            <person name="Mikhailova N."/>
            <person name="Pati A."/>
            <person name="Wagner M."/>
            <person name="Woyke T."/>
            <person name="Ollivier B."/>
            <person name="Klenk H.P."/>
            <person name="Spring S."/>
            <person name="Loy A."/>
        </authorList>
    </citation>
    <scope>NUCLEOTIDE SEQUENCE [LARGE SCALE GENOMIC DNA]</scope>
    <source>
        <strain evidence="8">ATCC 19365 / DSM 765 / NCIMB 8382 / VKM B-1628</strain>
    </source>
</reference>
<dbReference type="InterPro" id="IPR003593">
    <property type="entry name" value="AAA+_ATPase"/>
</dbReference>
<dbReference type="SUPFAM" id="SSF55785">
    <property type="entry name" value="PYP-like sensor domain (PAS domain)"/>
    <property type="match status" value="1"/>
</dbReference>
<dbReference type="InterPro" id="IPR027417">
    <property type="entry name" value="P-loop_NTPase"/>
</dbReference>
<dbReference type="STRING" id="768706.Desor_3020"/>
<dbReference type="InterPro" id="IPR035965">
    <property type="entry name" value="PAS-like_dom_sf"/>
</dbReference>
<dbReference type="PATRIC" id="fig|768706.3.peg.3035"/>
<keyword evidence="2" id="KW-0067">ATP-binding</keyword>
<dbReference type="EMBL" id="CP003108">
    <property type="protein sequence ID" value="AET68542.1"/>
    <property type="molecule type" value="Genomic_DNA"/>
</dbReference>
<evidence type="ECO:0000313" key="8">
    <source>
        <dbReference type="Proteomes" id="UP000006346"/>
    </source>
</evidence>
<dbReference type="InterPro" id="IPR058031">
    <property type="entry name" value="AAA_lid_NorR"/>
</dbReference>
<dbReference type="FunFam" id="3.40.50.300:FF:000006">
    <property type="entry name" value="DNA-binding transcriptional regulator NtrC"/>
    <property type="match status" value="1"/>
</dbReference>
<evidence type="ECO:0000256" key="3">
    <source>
        <dbReference type="ARBA" id="ARBA00023015"/>
    </source>
</evidence>
<dbReference type="Gene3D" id="3.30.450.20">
    <property type="entry name" value="PAS domain"/>
    <property type="match status" value="1"/>
</dbReference>
<dbReference type="PANTHER" id="PTHR32071:SF57">
    <property type="entry name" value="C4-DICARBOXYLATE TRANSPORT TRANSCRIPTIONAL REGULATORY PROTEIN DCTD"/>
    <property type="match status" value="1"/>
</dbReference>
<dbReference type="CDD" id="cd00130">
    <property type="entry name" value="PAS"/>
    <property type="match status" value="1"/>
</dbReference>
<feature type="domain" description="Sigma-54 factor interaction" evidence="5">
    <location>
        <begin position="313"/>
        <end position="538"/>
    </location>
</feature>
<dbReference type="SUPFAM" id="SSF46689">
    <property type="entry name" value="Homeodomain-like"/>
    <property type="match status" value="1"/>
</dbReference>
<reference evidence="8" key="1">
    <citation type="submission" date="2011-11" db="EMBL/GenBank/DDBJ databases">
        <title>Complete sequence of Desulfosporosinus orientis DSM 765.</title>
        <authorList>
            <person name="Lucas S."/>
            <person name="Han J."/>
            <person name="Lapidus A."/>
            <person name="Cheng J.-F."/>
            <person name="Goodwin L."/>
            <person name="Pitluck S."/>
            <person name="Peters L."/>
            <person name="Ovchinnikova G."/>
            <person name="Teshima H."/>
            <person name="Detter J.C."/>
            <person name="Han C."/>
            <person name="Tapia R."/>
            <person name="Land M."/>
            <person name="Hauser L."/>
            <person name="Kyrpides N."/>
            <person name="Ivanova N."/>
            <person name="Pagani I."/>
            <person name="Pester M."/>
            <person name="Spring S."/>
            <person name="Ollivier B."/>
            <person name="Rattei T."/>
            <person name="Klenk H.-P."/>
            <person name="Wagner M."/>
            <person name="Loy A."/>
            <person name="Woyke T."/>
        </authorList>
    </citation>
    <scope>NUCLEOTIDE SEQUENCE [LARGE SCALE GENOMIC DNA]</scope>
    <source>
        <strain evidence="8">ATCC 19365 / DSM 765 / NCIMB 8382 / VKM B-1628</strain>
    </source>
</reference>
<dbReference type="OrthoDB" id="9803970at2"/>
<dbReference type="Gene3D" id="3.40.50.300">
    <property type="entry name" value="P-loop containing nucleotide triphosphate hydrolases"/>
    <property type="match status" value="1"/>
</dbReference>
<dbReference type="Proteomes" id="UP000006346">
    <property type="component" value="Chromosome"/>
</dbReference>
<dbReference type="InterPro" id="IPR010524">
    <property type="entry name" value="Sig_transdc_resp-reg_PrpR_N"/>
</dbReference>